<evidence type="ECO:0000256" key="4">
    <source>
        <dbReference type="ARBA" id="ARBA00012557"/>
    </source>
</evidence>
<feature type="domain" description="Fringe-like glycosyltransferase" evidence="14">
    <location>
        <begin position="118"/>
        <end position="307"/>
    </location>
</feature>
<feature type="transmembrane region" description="Helical" evidence="13">
    <location>
        <begin position="31"/>
        <end position="51"/>
    </location>
</feature>
<evidence type="ECO:0000313" key="15">
    <source>
        <dbReference type="EMBL" id="OLP93307.1"/>
    </source>
</evidence>
<dbReference type="GO" id="GO:0000166">
    <property type="term" value="F:nucleotide binding"/>
    <property type="evidence" value="ECO:0007669"/>
    <property type="project" value="UniProtKB-KW"/>
</dbReference>
<evidence type="ECO:0000256" key="5">
    <source>
        <dbReference type="ARBA" id="ARBA00022676"/>
    </source>
</evidence>
<name>A0A1Q9DDS9_SYMMI</name>
<keyword evidence="16" id="KW-1185">Reference proteome</keyword>
<feature type="compositionally biased region" description="Basic and acidic residues" evidence="12">
    <location>
        <begin position="421"/>
        <end position="430"/>
    </location>
</feature>
<evidence type="ECO:0000256" key="3">
    <source>
        <dbReference type="ARBA" id="ARBA00006462"/>
    </source>
</evidence>
<evidence type="ECO:0000256" key="1">
    <source>
        <dbReference type="ARBA" id="ARBA00004606"/>
    </source>
</evidence>
<gene>
    <name evidence="15" type="primary">C1GALT1</name>
    <name evidence="15" type="ORF">AK812_SmicGene24817</name>
</gene>
<dbReference type="OrthoDB" id="414175at2759"/>
<dbReference type="Gene3D" id="3.90.550.50">
    <property type="match status" value="1"/>
</dbReference>
<evidence type="ECO:0000259" key="14">
    <source>
        <dbReference type="Pfam" id="PF02434"/>
    </source>
</evidence>
<dbReference type="InterPro" id="IPR026050">
    <property type="entry name" value="C1GALT1/C1GALT1_chp1"/>
</dbReference>
<dbReference type="GO" id="GO:0016263">
    <property type="term" value="F:glycoprotein-N-acetylgalactosamine 3-beta-galactosyltransferase activity"/>
    <property type="evidence" value="ECO:0007669"/>
    <property type="project" value="UniProtKB-EC"/>
</dbReference>
<feature type="region of interest" description="Disordered" evidence="12">
    <location>
        <begin position="1"/>
        <end position="20"/>
    </location>
</feature>
<evidence type="ECO:0000256" key="13">
    <source>
        <dbReference type="SAM" id="Phobius"/>
    </source>
</evidence>
<comment type="caution">
    <text evidence="15">The sequence shown here is derived from an EMBL/GenBank/DDBJ whole genome shotgun (WGS) entry which is preliminary data.</text>
</comment>
<accession>A0A1Q9DDS9</accession>
<feature type="compositionally biased region" description="Basic and acidic residues" evidence="12">
    <location>
        <begin position="445"/>
        <end position="459"/>
    </location>
</feature>
<dbReference type="EMBL" id="LSRX01000587">
    <property type="protein sequence ID" value="OLP93307.1"/>
    <property type="molecule type" value="Genomic_DNA"/>
</dbReference>
<dbReference type="InterPro" id="IPR003378">
    <property type="entry name" value="Fringe-like_glycosylTrfase"/>
</dbReference>
<reference evidence="15 16" key="1">
    <citation type="submission" date="2016-02" db="EMBL/GenBank/DDBJ databases">
        <title>Genome analysis of coral dinoflagellate symbionts highlights evolutionary adaptations to a symbiotic lifestyle.</title>
        <authorList>
            <person name="Aranda M."/>
            <person name="Li Y."/>
            <person name="Liew Y.J."/>
            <person name="Baumgarten S."/>
            <person name="Simakov O."/>
            <person name="Wilson M."/>
            <person name="Piel J."/>
            <person name="Ashoor H."/>
            <person name="Bougouffa S."/>
            <person name="Bajic V.B."/>
            <person name="Ryu T."/>
            <person name="Ravasi T."/>
            <person name="Bayer T."/>
            <person name="Micklem G."/>
            <person name="Kim H."/>
            <person name="Bhak J."/>
            <person name="Lajeunesse T.C."/>
            <person name="Voolstra C.R."/>
        </authorList>
    </citation>
    <scope>NUCLEOTIDE SEQUENCE [LARGE SCALE GENOMIC DNA]</scope>
    <source>
        <strain evidence="15 16">CCMP2467</strain>
    </source>
</reference>
<dbReference type="Proteomes" id="UP000186817">
    <property type="component" value="Unassembled WGS sequence"/>
</dbReference>
<evidence type="ECO:0000256" key="2">
    <source>
        <dbReference type="ARBA" id="ARBA00004922"/>
    </source>
</evidence>
<keyword evidence="6 15" id="KW-0808">Transferase</keyword>
<proteinExistence type="inferred from homology"/>
<keyword evidence="5 15" id="KW-0328">Glycosyltransferase</keyword>
<comment type="subcellular location">
    <subcellularLocation>
        <location evidence="1">Membrane</location>
        <topology evidence="1">Single-pass type II membrane protein</topology>
    </subcellularLocation>
</comment>
<keyword evidence="11 13" id="KW-0472">Membrane</keyword>
<evidence type="ECO:0000256" key="11">
    <source>
        <dbReference type="ARBA" id="ARBA00023136"/>
    </source>
</evidence>
<keyword evidence="7 13" id="KW-0812">Transmembrane</keyword>
<dbReference type="PANTHER" id="PTHR23033">
    <property type="entry name" value="BETA1,3-GALACTOSYLTRANSFERASE"/>
    <property type="match status" value="1"/>
</dbReference>
<feature type="compositionally biased region" description="Polar residues" evidence="12">
    <location>
        <begin position="481"/>
        <end position="500"/>
    </location>
</feature>
<feature type="compositionally biased region" description="Low complexity" evidence="12">
    <location>
        <begin position="95"/>
        <end position="107"/>
    </location>
</feature>
<evidence type="ECO:0000256" key="9">
    <source>
        <dbReference type="ARBA" id="ARBA00022968"/>
    </source>
</evidence>
<feature type="region of interest" description="Disordered" evidence="12">
    <location>
        <begin position="419"/>
        <end position="501"/>
    </location>
</feature>
<evidence type="ECO:0000313" key="16">
    <source>
        <dbReference type="Proteomes" id="UP000186817"/>
    </source>
</evidence>
<keyword evidence="10 13" id="KW-1133">Transmembrane helix</keyword>
<keyword evidence="8" id="KW-0547">Nucleotide-binding</keyword>
<evidence type="ECO:0000256" key="6">
    <source>
        <dbReference type="ARBA" id="ARBA00022679"/>
    </source>
</evidence>
<comment type="pathway">
    <text evidence="2">Protein modification; protein glycosylation.</text>
</comment>
<keyword evidence="9" id="KW-0735">Signal-anchor</keyword>
<dbReference type="Pfam" id="PF02434">
    <property type="entry name" value="Fringe"/>
    <property type="match status" value="1"/>
</dbReference>
<evidence type="ECO:0000256" key="8">
    <source>
        <dbReference type="ARBA" id="ARBA00022741"/>
    </source>
</evidence>
<feature type="region of interest" description="Disordered" evidence="12">
    <location>
        <begin position="69"/>
        <end position="110"/>
    </location>
</feature>
<dbReference type="AlphaFoldDB" id="A0A1Q9DDS9"/>
<dbReference type="GO" id="GO:0016020">
    <property type="term" value="C:membrane"/>
    <property type="evidence" value="ECO:0007669"/>
    <property type="project" value="UniProtKB-SubCell"/>
</dbReference>
<protein>
    <recommendedName>
        <fullName evidence="4">N-acetylgalactosaminide beta-1,3-galactosyltransferase</fullName>
        <ecNumber evidence="4">2.4.1.122</ecNumber>
    </recommendedName>
</protein>
<feature type="compositionally biased region" description="Polar residues" evidence="12">
    <location>
        <begin position="461"/>
        <end position="474"/>
    </location>
</feature>
<evidence type="ECO:0000256" key="10">
    <source>
        <dbReference type="ARBA" id="ARBA00022989"/>
    </source>
</evidence>
<evidence type="ECO:0000256" key="12">
    <source>
        <dbReference type="SAM" id="MobiDB-lite"/>
    </source>
</evidence>
<evidence type="ECO:0000256" key="7">
    <source>
        <dbReference type="ARBA" id="ARBA00022692"/>
    </source>
</evidence>
<dbReference type="EC" id="2.4.1.122" evidence="4"/>
<organism evidence="15 16">
    <name type="scientific">Symbiodinium microadriaticum</name>
    <name type="common">Dinoflagellate</name>
    <name type="synonym">Zooxanthella microadriatica</name>
    <dbReference type="NCBI Taxonomy" id="2951"/>
    <lineage>
        <taxon>Eukaryota</taxon>
        <taxon>Sar</taxon>
        <taxon>Alveolata</taxon>
        <taxon>Dinophyceae</taxon>
        <taxon>Suessiales</taxon>
        <taxon>Symbiodiniaceae</taxon>
        <taxon>Symbiodinium</taxon>
    </lineage>
</organism>
<sequence length="619" mass="66939">MRDPEASETAVRGQEPGEVAEAAHYSRSRRLLRLVAVGSSLVFTCLVLYALTSNSRHTHVGTVTFEARAEDAGQSVTSGPSPAVPSEATPPPQTPATAASTTSSTTIPPRPSGVLYVLRSGHQNYKTRIPAVMGTWGQEVNSTSDGLIMIGDVSWPSHRPPIIPAEICGNDHSRQLCCKTGYALMMAAKHLEEFSWFFVVDDDMYVNLENSRQVLSAYDPKKLIALGIPGCGGGLCSDKSGGFCGGGGYAISQASLRKLMAPSPEAFHKDLMKNLAVEKSGQAWDDISISCSLKRHGIELRQIRGLHGWRLPGKGKPISTEYERAIKSKDPLPITFHYLTSDMMHAIHDRFQKMKRKKGPRLLSRRKRSEANYRNAEGFCLNQDGFGIPMLADPSGLRPVGQIVPVPVAMPVGLVWASGEESGKGQKSDPHQQPACGRQSTSFSRMHDQEDSATDDKMPDSFSTKTTATNSSGSAGHARTFGTTSWSHDAESSRGSSSDADIQAGMRFDTDEELLFGSQDLQYHAEPVDFDGPHGGVTVKNTFLELEPDAPLPVLKKDPFLMGAFLRGARGSGPPARTGLLGSEAPPESLQGYVERSIDMTSSSGLRFHLLLQNCLLND</sequence>
<comment type="similarity">
    <text evidence="3">Belongs to the glycosyltransferase 31 family. Beta3-Gal-T subfamily.</text>
</comment>